<evidence type="ECO:0000313" key="2">
    <source>
        <dbReference type="EMBL" id="MFD0916913.1"/>
    </source>
</evidence>
<proteinExistence type="predicted"/>
<reference evidence="3" key="1">
    <citation type="journal article" date="2019" name="Int. J. Syst. Evol. Microbiol.">
        <title>The Global Catalogue of Microorganisms (GCM) 10K type strain sequencing project: providing services to taxonomists for standard genome sequencing and annotation.</title>
        <authorList>
            <consortium name="The Broad Institute Genomics Platform"/>
            <consortium name="The Broad Institute Genome Sequencing Center for Infectious Disease"/>
            <person name="Wu L."/>
            <person name="Ma J."/>
        </authorList>
    </citation>
    <scope>NUCLEOTIDE SEQUENCE [LARGE SCALE GENOMIC DNA]</scope>
    <source>
        <strain evidence="3">CCUG 60023</strain>
    </source>
</reference>
<dbReference type="GO" id="GO:0016301">
    <property type="term" value="F:kinase activity"/>
    <property type="evidence" value="ECO:0007669"/>
    <property type="project" value="UniProtKB-KW"/>
</dbReference>
<dbReference type="EMBL" id="JBHTJV010000009">
    <property type="protein sequence ID" value="MFD0916913.1"/>
    <property type="molecule type" value="Genomic_DNA"/>
</dbReference>
<dbReference type="Proteomes" id="UP001597101">
    <property type="component" value="Unassembled WGS sequence"/>
</dbReference>
<dbReference type="SUPFAM" id="SSF53795">
    <property type="entry name" value="PEP carboxykinase-like"/>
    <property type="match status" value="1"/>
</dbReference>
<name>A0ABW3FGS3_9HYPH</name>
<sequence length="147" mass="15732">MADDRLTPTVHACAVVLGRFGVLIEGASGSGKSRLADALIEAAHQKNQFARWVADDRVVISGEGSRCTASAPPVIAGQAEHAFLGIVDTPHLESAKIDLVVRLLPSDPLERMPFTTESRYGLPLLFVPQRALSVSVPLVQARLRQIG</sequence>
<dbReference type="InterPro" id="IPR011104">
    <property type="entry name" value="Hpr_kin/Pase_C"/>
</dbReference>
<comment type="caution">
    <text evidence="2">The sequence shown here is derived from an EMBL/GenBank/DDBJ whole genome shotgun (WGS) entry which is preliminary data.</text>
</comment>
<dbReference type="RefSeq" id="WP_377212757.1">
    <property type="nucleotide sequence ID" value="NZ_JBHTJV010000009.1"/>
</dbReference>
<protein>
    <submittedName>
        <fullName evidence="2">HPr kinase/phosphatase C-terminal domain-containing protein</fullName>
    </submittedName>
</protein>
<keyword evidence="2" id="KW-0418">Kinase</keyword>
<evidence type="ECO:0000259" key="1">
    <source>
        <dbReference type="Pfam" id="PF07475"/>
    </source>
</evidence>
<keyword evidence="3" id="KW-1185">Reference proteome</keyword>
<evidence type="ECO:0000313" key="3">
    <source>
        <dbReference type="Proteomes" id="UP001597101"/>
    </source>
</evidence>
<accession>A0ABW3FGS3</accession>
<keyword evidence="2" id="KW-0808">Transferase</keyword>
<dbReference type="InterPro" id="IPR027417">
    <property type="entry name" value="P-loop_NTPase"/>
</dbReference>
<feature type="domain" description="HPr kinase/phosphorylase C-terminal" evidence="1">
    <location>
        <begin position="9"/>
        <end position="103"/>
    </location>
</feature>
<gene>
    <name evidence="2" type="ORF">ACFQ14_10890</name>
</gene>
<dbReference type="CDD" id="cd01918">
    <property type="entry name" value="HprK_C"/>
    <property type="match status" value="1"/>
</dbReference>
<dbReference type="Gene3D" id="3.40.50.300">
    <property type="entry name" value="P-loop containing nucleotide triphosphate hydrolases"/>
    <property type="match status" value="1"/>
</dbReference>
<organism evidence="2 3">
    <name type="scientific">Pseudahrensia aquimaris</name>
    <dbReference type="NCBI Taxonomy" id="744461"/>
    <lineage>
        <taxon>Bacteria</taxon>
        <taxon>Pseudomonadati</taxon>
        <taxon>Pseudomonadota</taxon>
        <taxon>Alphaproteobacteria</taxon>
        <taxon>Hyphomicrobiales</taxon>
        <taxon>Ahrensiaceae</taxon>
        <taxon>Pseudahrensia</taxon>
    </lineage>
</organism>
<dbReference type="Pfam" id="PF07475">
    <property type="entry name" value="Hpr_kinase_C"/>
    <property type="match status" value="1"/>
</dbReference>